<dbReference type="Proteomes" id="UP000294847">
    <property type="component" value="Chromosome 2"/>
</dbReference>
<evidence type="ECO:0000256" key="1">
    <source>
        <dbReference type="SAM" id="MobiDB-lite"/>
    </source>
</evidence>
<dbReference type="EMBL" id="CP034205">
    <property type="protein sequence ID" value="QBZ57813.1"/>
    <property type="molecule type" value="Genomic_DNA"/>
</dbReference>
<sequence length="563" mass="61868">MARNQQQEDDWASYMGKKTYGFEASNLNRQKMTEVGDFQVASIPDSIERMLPAVVVNDPETGWMQEDEAEIQASWDASSIRREMDSLDNRTAGPLSIAWNMSTRILGCLPTDVIGPRSGMRAAGKQLVWAPAFARAFCIAIPGLLWEEGHPDILVLVLQYIVINRTNDRRKWKMPVPTSSDCFFRLLAEGMANKADGQSVAEVHKLVREAHPEIGYSPFSALFSRIEDRVGRENAAEVVPEEQEIQAAYEVTEADLRIAGEMAAGRSGNYAAPASLRCHTLVAAFSDQPLEHLAWYLEVVGKDILRCQAMIAKGFDVRNLIQDRKVTADVTPTAGANPGGRPKKRKRGPRSNAPEQEQQGDEDEDEDQPLARRGPGRPRGSKTRKMASDTPVERPQRRLAVRASRTVRTVPTREVIVPTRPGQVASIRGAGTEEAAESTVDEPEAAAEDDAGGDDEQDLLDFPADKPVDSQPARVPIVTAEQSWTMWRSVVGVSPVVIRAGGSSALVLHCSQVINTTITITIIIELLERHFSVPKNSDQWAGVALRAIKADILRLSTVELNVA</sequence>
<evidence type="ECO:0000313" key="3">
    <source>
        <dbReference type="Proteomes" id="UP000294847"/>
    </source>
</evidence>
<evidence type="ECO:0000313" key="2">
    <source>
        <dbReference type="EMBL" id="QBZ57813.1"/>
    </source>
</evidence>
<feature type="compositionally biased region" description="Acidic residues" evidence="1">
    <location>
        <begin position="358"/>
        <end position="368"/>
    </location>
</feature>
<protein>
    <submittedName>
        <fullName evidence="2">Uncharacterized protein</fullName>
    </submittedName>
</protein>
<organism evidence="2 3">
    <name type="scientific">Pyricularia oryzae</name>
    <name type="common">Rice blast fungus</name>
    <name type="synonym">Magnaporthe oryzae</name>
    <dbReference type="NCBI Taxonomy" id="318829"/>
    <lineage>
        <taxon>Eukaryota</taxon>
        <taxon>Fungi</taxon>
        <taxon>Dikarya</taxon>
        <taxon>Ascomycota</taxon>
        <taxon>Pezizomycotina</taxon>
        <taxon>Sordariomycetes</taxon>
        <taxon>Sordariomycetidae</taxon>
        <taxon>Magnaporthales</taxon>
        <taxon>Pyriculariaceae</taxon>
        <taxon>Pyricularia</taxon>
    </lineage>
</organism>
<gene>
    <name evidence="2" type="ORF">PoMZ_02748</name>
</gene>
<feature type="region of interest" description="Disordered" evidence="1">
    <location>
        <begin position="329"/>
        <end position="466"/>
    </location>
</feature>
<feature type="compositionally biased region" description="Basic residues" evidence="1">
    <location>
        <begin position="374"/>
        <end position="385"/>
    </location>
</feature>
<feature type="compositionally biased region" description="Acidic residues" evidence="1">
    <location>
        <begin position="434"/>
        <end position="459"/>
    </location>
</feature>
<reference evidence="2 3" key="1">
    <citation type="journal article" date="2019" name="Mol. Biol. Evol.">
        <title>Blast fungal genomes show frequent chromosomal changes, gene gains and losses, and effector gene turnover.</title>
        <authorList>
            <person name="Gomez Luciano L.B."/>
            <person name="Jason Tsai I."/>
            <person name="Chuma I."/>
            <person name="Tosa Y."/>
            <person name="Chen Y.H."/>
            <person name="Li J.Y."/>
            <person name="Li M.Y."/>
            <person name="Jade Lu M.Y."/>
            <person name="Nakayashiki H."/>
            <person name="Li W.H."/>
        </authorList>
    </citation>
    <scope>NUCLEOTIDE SEQUENCE [LARGE SCALE GENOMIC DNA]</scope>
    <source>
        <strain evidence="2">MZ5-1-6</strain>
    </source>
</reference>
<dbReference type="AlphaFoldDB" id="A0A4P7N622"/>
<name>A0A4P7N622_PYROR</name>
<proteinExistence type="predicted"/>
<accession>A0A4P7N622</accession>